<dbReference type="GO" id="GO:0016020">
    <property type="term" value="C:membrane"/>
    <property type="evidence" value="ECO:0007669"/>
    <property type="project" value="UniProtKB-SubCell"/>
</dbReference>
<evidence type="ECO:0000256" key="4">
    <source>
        <dbReference type="ARBA" id="ARBA00023136"/>
    </source>
</evidence>
<dbReference type="InterPro" id="IPR020846">
    <property type="entry name" value="MFS_dom"/>
</dbReference>
<accession>V9KDW4</accession>
<dbReference type="PROSITE" id="PS50850">
    <property type="entry name" value="MFS"/>
    <property type="match status" value="1"/>
</dbReference>
<proteinExistence type="evidence at transcript level"/>
<feature type="transmembrane region" description="Helical" evidence="6">
    <location>
        <begin position="192"/>
        <end position="218"/>
    </location>
</feature>
<feature type="transmembrane region" description="Helical" evidence="6">
    <location>
        <begin position="301"/>
        <end position="322"/>
    </location>
</feature>
<organism evidence="8">
    <name type="scientific">Callorhinchus milii</name>
    <name type="common">Ghost shark</name>
    <dbReference type="NCBI Taxonomy" id="7868"/>
    <lineage>
        <taxon>Eukaryota</taxon>
        <taxon>Metazoa</taxon>
        <taxon>Chordata</taxon>
        <taxon>Craniata</taxon>
        <taxon>Vertebrata</taxon>
        <taxon>Chondrichthyes</taxon>
        <taxon>Holocephali</taxon>
        <taxon>Chimaeriformes</taxon>
        <taxon>Callorhinchidae</taxon>
        <taxon>Callorhinchus</taxon>
    </lineage>
</organism>
<dbReference type="AlphaFoldDB" id="V9KDW4"/>
<dbReference type="OrthoDB" id="5296287at2759"/>
<dbReference type="PANTHER" id="PTHR24064">
    <property type="entry name" value="SOLUTE CARRIER FAMILY 22 MEMBER"/>
    <property type="match status" value="1"/>
</dbReference>
<evidence type="ECO:0000259" key="7">
    <source>
        <dbReference type="PROSITE" id="PS50850"/>
    </source>
</evidence>
<keyword evidence="2 6" id="KW-0812">Transmembrane</keyword>
<evidence type="ECO:0000256" key="1">
    <source>
        <dbReference type="ARBA" id="ARBA00004141"/>
    </source>
</evidence>
<dbReference type="InterPro" id="IPR036259">
    <property type="entry name" value="MFS_trans_sf"/>
</dbReference>
<dbReference type="GeneID" id="103177449"/>
<feature type="transmembrane region" description="Helical" evidence="6">
    <location>
        <begin position="430"/>
        <end position="449"/>
    </location>
</feature>
<evidence type="ECO:0000313" key="8">
    <source>
        <dbReference type="EMBL" id="AFO95927.1"/>
    </source>
</evidence>
<feature type="region of interest" description="Disordered" evidence="5">
    <location>
        <begin position="510"/>
        <end position="534"/>
    </location>
</feature>
<evidence type="ECO:0000256" key="6">
    <source>
        <dbReference type="SAM" id="Phobius"/>
    </source>
</evidence>
<dbReference type="Gene3D" id="1.20.1250.20">
    <property type="entry name" value="MFS general substrate transporter like domains"/>
    <property type="match status" value="1"/>
</dbReference>
<dbReference type="RefSeq" id="XP_042190313.1">
    <property type="nucleotide sequence ID" value="XM_042334379.1"/>
</dbReference>
<dbReference type="EMBL" id="JW863410">
    <property type="protein sequence ID" value="AFO95927.1"/>
    <property type="molecule type" value="mRNA"/>
</dbReference>
<dbReference type="InterPro" id="IPR005828">
    <property type="entry name" value="MFS_sugar_transport-like"/>
</dbReference>
<feature type="transmembrane region" description="Helical" evidence="6">
    <location>
        <begin position="461"/>
        <end position="479"/>
    </location>
</feature>
<dbReference type="SUPFAM" id="SSF103473">
    <property type="entry name" value="MFS general substrate transporter"/>
    <property type="match status" value="1"/>
</dbReference>
<dbReference type="KEGG" id="cmk:103177449"/>
<feature type="transmembrane region" description="Helical" evidence="6">
    <location>
        <begin position="105"/>
        <end position="127"/>
    </location>
</feature>
<dbReference type="GO" id="GO:0022857">
    <property type="term" value="F:transmembrane transporter activity"/>
    <property type="evidence" value="ECO:0007669"/>
    <property type="project" value="InterPro"/>
</dbReference>
<feature type="transmembrane region" description="Helical" evidence="6">
    <location>
        <begin position="139"/>
        <end position="156"/>
    </location>
</feature>
<evidence type="ECO:0000256" key="3">
    <source>
        <dbReference type="ARBA" id="ARBA00022989"/>
    </source>
</evidence>
<feature type="transmembrane region" description="Helical" evidence="6">
    <location>
        <begin position="366"/>
        <end position="383"/>
    </location>
</feature>
<dbReference type="Pfam" id="PF00083">
    <property type="entry name" value="Sugar_tr"/>
    <property type="match status" value="1"/>
</dbReference>
<feature type="transmembrane region" description="Helical" evidence="6">
    <location>
        <begin position="162"/>
        <end position="185"/>
    </location>
</feature>
<keyword evidence="4 6" id="KW-0472">Membrane</keyword>
<evidence type="ECO:0000256" key="5">
    <source>
        <dbReference type="SAM" id="MobiDB-lite"/>
    </source>
</evidence>
<feature type="compositionally biased region" description="Acidic residues" evidence="5">
    <location>
        <begin position="513"/>
        <end position="523"/>
    </location>
</feature>
<feature type="transmembrane region" description="Helical" evidence="6">
    <location>
        <begin position="224"/>
        <end position="243"/>
    </location>
</feature>
<sequence>MGLEEAFRSVGEMGRYQIYLCFLLTVLQFFVATQAIFMTIVGAIPPYHWDFATIPSSNWSQSNAANDSEFREWLHVTNESEVQRHVHFDHRFSSVVSEWFLIGDAMYKVSLASSLYFFGVLVGGVLFGQLSDQFGRKKLYLAGLILDVVFGIVSAVAPSYEIFATCRFFVGVMNGGMSLVSFVLLQEYVGVSYWALTGSLQSFSFAIGISLYALVGYFIRSWRILALVVNIEGVLILLPTLFIPESPRWLYVQGRLCETENILECIAKKNGRPECKITLKPPVQNCDESASILDLFRHRVLLGRTLIMMYIWLICSLVYYGLTLGAGDLGGDRYLNIALSGLAELPAHPVGLFLINCSRLGRRRTLTGFLILGGAACLVNIFLPEKRATGIFTVVNNQSLSFLGKLAISAAFNIVYIYSSELYPTTVRNVGMGICSMSSRIGGILAPFIPSLRNVHQSLPFLVFGVAGILAGGICLLLPESLNKPIPERLSDLDSVAYCHLAEANNVNHLEEETNSESEEEEYSGLSEKTKLMQ</sequence>
<feature type="transmembrane region" description="Helical" evidence="6">
    <location>
        <begin position="399"/>
        <end position="418"/>
    </location>
</feature>
<keyword evidence="3 6" id="KW-1133">Transmembrane helix</keyword>
<name>V9KDW4_CALMI</name>
<reference evidence="8" key="1">
    <citation type="journal article" date="2014" name="Nature">
        <title>Elephant shark genome provides unique insights into gnathostome evolution.</title>
        <authorList>
            <consortium name="International Elephant Shark Genome Sequencing Consortium"/>
            <person name="Venkatesh B."/>
            <person name="Lee A.P."/>
            <person name="Ravi V."/>
            <person name="Maurya A.K."/>
            <person name="Lian M.M."/>
            <person name="Swann J.B."/>
            <person name="Ohta Y."/>
            <person name="Flajnik M.F."/>
            <person name="Sutoh Y."/>
            <person name="Kasahara M."/>
            <person name="Hoon S."/>
            <person name="Gangu V."/>
            <person name="Roy S.W."/>
            <person name="Irimia M."/>
            <person name="Korzh V."/>
            <person name="Kondrychyn I."/>
            <person name="Lim Z.W."/>
            <person name="Tay B.H."/>
            <person name="Tohari S."/>
            <person name="Kong K.W."/>
            <person name="Ho S."/>
            <person name="Lorente-Galdos B."/>
            <person name="Quilez J."/>
            <person name="Marques-Bonet T."/>
            <person name="Raney B.J."/>
            <person name="Ingham P.W."/>
            <person name="Tay A."/>
            <person name="Hillier L.W."/>
            <person name="Minx P."/>
            <person name="Boehm T."/>
            <person name="Wilson R.K."/>
            <person name="Brenner S."/>
            <person name="Warren W.C."/>
        </authorList>
    </citation>
    <scope>NUCLEOTIDE SEQUENCE</scope>
    <source>
        <tissue evidence="8">Ovary</tissue>
    </source>
</reference>
<feature type="domain" description="Major facilitator superfamily (MFS) profile" evidence="7">
    <location>
        <begin position="36"/>
        <end position="483"/>
    </location>
</feature>
<comment type="subcellular location">
    <subcellularLocation>
        <location evidence="1">Membrane</location>
        <topology evidence="1">Multi-pass membrane protein</topology>
    </subcellularLocation>
</comment>
<evidence type="ECO:0000256" key="2">
    <source>
        <dbReference type="ARBA" id="ARBA00022692"/>
    </source>
</evidence>
<feature type="transmembrane region" description="Helical" evidence="6">
    <location>
        <begin position="334"/>
        <end position="354"/>
    </location>
</feature>
<protein>
    <submittedName>
        <fullName evidence="8">Solute carrier family 22 member 15-like protein</fullName>
    </submittedName>
</protein>
<feature type="transmembrane region" description="Helical" evidence="6">
    <location>
        <begin position="18"/>
        <end position="44"/>
    </location>
</feature>